<feature type="compositionally biased region" description="Polar residues" evidence="1">
    <location>
        <begin position="62"/>
        <end position="71"/>
    </location>
</feature>
<reference evidence="3" key="2">
    <citation type="submission" date="2020-10" db="UniProtKB">
        <authorList>
            <consortium name="WormBaseParasite"/>
        </authorList>
    </citation>
    <scope>IDENTIFICATION</scope>
</reference>
<proteinExistence type="predicted"/>
<name>A0A7E4UYL4_PANRE</name>
<feature type="compositionally biased region" description="Low complexity" evidence="1">
    <location>
        <begin position="130"/>
        <end position="146"/>
    </location>
</feature>
<dbReference type="Proteomes" id="UP000492821">
    <property type="component" value="Unassembled WGS sequence"/>
</dbReference>
<feature type="region of interest" description="Disordered" evidence="1">
    <location>
        <begin position="37"/>
        <end position="146"/>
    </location>
</feature>
<accession>A0A7E4UYL4</accession>
<evidence type="ECO:0000313" key="2">
    <source>
        <dbReference type="Proteomes" id="UP000492821"/>
    </source>
</evidence>
<organism evidence="2 3">
    <name type="scientific">Panagrellus redivivus</name>
    <name type="common">Microworm</name>
    <dbReference type="NCBI Taxonomy" id="6233"/>
    <lineage>
        <taxon>Eukaryota</taxon>
        <taxon>Metazoa</taxon>
        <taxon>Ecdysozoa</taxon>
        <taxon>Nematoda</taxon>
        <taxon>Chromadorea</taxon>
        <taxon>Rhabditida</taxon>
        <taxon>Tylenchina</taxon>
        <taxon>Panagrolaimomorpha</taxon>
        <taxon>Panagrolaimoidea</taxon>
        <taxon>Panagrolaimidae</taxon>
        <taxon>Panagrellus</taxon>
    </lineage>
</organism>
<evidence type="ECO:0000256" key="1">
    <source>
        <dbReference type="SAM" id="MobiDB-lite"/>
    </source>
</evidence>
<feature type="compositionally biased region" description="Polar residues" evidence="1">
    <location>
        <begin position="103"/>
        <end position="129"/>
    </location>
</feature>
<evidence type="ECO:0000313" key="3">
    <source>
        <dbReference type="WBParaSite" id="Pan_g14419.t1"/>
    </source>
</evidence>
<keyword evidence="2" id="KW-1185">Reference proteome</keyword>
<sequence>MVGRGAPVDVSTCLPSPAMVDPKGDVNAVKTTFGLLTEEPSEVSEDLTTPLTAGITFEDEATTVSNNSTNAGAEEEPTTSELSETGVTPTKSNDSEGQKVTDAPNTDATGTNSKPHDNVSTSATTDVSNSATSASDETTVSSDSTTDAIKKAVAEVKATLMKLLISCLLLRKWKSLL</sequence>
<dbReference type="WBParaSite" id="Pan_g14419.t1">
    <property type="protein sequence ID" value="Pan_g14419.t1"/>
    <property type="gene ID" value="Pan_g14419"/>
</dbReference>
<reference evidence="2" key="1">
    <citation type="journal article" date="2013" name="Genetics">
        <title>The draft genome and transcriptome of Panagrellus redivivus are shaped by the harsh demands of a free-living lifestyle.</title>
        <authorList>
            <person name="Srinivasan J."/>
            <person name="Dillman A.R."/>
            <person name="Macchietto M.G."/>
            <person name="Heikkinen L."/>
            <person name="Lakso M."/>
            <person name="Fracchia K.M."/>
            <person name="Antoshechkin I."/>
            <person name="Mortazavi A."/>
            <person name="Wong G."/>
            <person name="Sternberg P.W."/>
        </authorList>
    </citation>
    <scope>NUCLEOTIDE SEQUENCE [LARGE SCALE GENOMIC DNA]</scope>
    <source>
        <strain evidence="2">MT8872</strain>
    </source>
</reference>
<protein>
    <submittedName>
        <fullName evidence="3">Uncharacterized protein</fullName>
    </submittedName>
</protein>
<dbReference type="AlphaFoldDB" id="A0A7E4UYL4"/>